<proteinExistence type="predicted"/>
<dbReference type="Proteomes" id="UP001258017">
    <property type="component" value="Unassembled WGS sequence"/>
</dbReference>
<feature type="non-terminal residue" evidence="2">
    <location>
        <position position="54"/>
    </location>
</feature>
<evidence type="ECO:0000313" key="3">
    <source>
        <dbReference type="Proteomes" id="UP001258017"/>
    </source>
</evidence>
<accession>A0AAD9RG16</accession>
<sequence length="54" mass="6232">MIVLFVPYVIRQNNRRILLSETEDDAVSSTSDTDEDSIVNDDWSQNDMELQLEA</sequence>
<reference evidence="2" key="2">
    <citation type="journal article" date="2023" name="Commun. Biol.">
        <title>Intrasexual cuticular hydrocarbon dimorphism in a wasp sheds light on hydrocarbon biosynthesis genes in Hymenoptera.</title>
        <authorList>
            <person name="Moris V.C."/>
            <person name="Podsiadlowski L."/>
            <person name="Martin S."/>
            <person name="Oeyen J.P."/>
            <person name="Donath A."/>
            <person name="Petersen M."/>
            <person name="Wilbrandt J."/>
            <person name="Misof B."/>
            <person name="Liedtke D."/>
            <person name="Thamm M."/>
            <person name="Scheiner R."/>
            <person name="Schmitt T."/>
            <person name="Niehuis O."/>
        </authorList>
    </citation>
    <scope>NUCLEOTIDE SEQUENCE</scope>
    <source>
        <strain evidence="2">GBR_01_08_01A</strain>
    </source>
</reference>
<evidence type="ECO:0000256" key="1">
    <source>
        <dbReference type="SAM" id="MobiDB-lite"/>
    </source>
</evidence>
<reference evidence="2" key="1">
    <citation type="submission" date="2021-08" db="EMBL/GenBank/DDBJ databases">
        <authorList>
            <person name="Misof B."/>
            <person name="Oliver O."/>
            <person name="Podsiadlowski L."/>
            <person name="Donath A."/>
            <person name="Peters R."/>
            <person name="Mayer C."/>
            <person name="Rust J."/>
            <person name="Gunkel S."/>
            <person name="Lesny P."/>
            <person name="Martin S."/>
            <person name="Oeyen J.P."/>
            <person name="Petersen M."/>
            <person name="Panagiotis P."/>
            <person name="Wilbrandt J."/>
            <person name="Tanja T."/>
        </authorList>
    </citation>
    <scope>NUCLEOTIDE SEQUENCE</scope>
    <source>
        <strain evidence="2">GBR_01_08_01A</strain>
        <tissue evidence="2">Thorax + abdomen</tissue>
    </source>
</reference>
<evidence type="ECO:0000313" key="2">
    <source>
        <dbReference type="EMBL" id="KAK2578361.1"/>
    </source>
</evidence>
<feature type="compositionally biased region" description="Acidic residues" evidence="1">
    <location>
        <begin position="21"/>
        <end position="39"/>
    </location>
</feature>
<dbReference type="AlphaFoldDB" id="A0AAD9RG16"/>
<comment type="caution">
    <text evidence="2">The sequence shown here is derived from an EMBL/GenBank/DDBJ whole genome shotgun (WGS) entry which is preliminary data.</text>
</comment>
<keyword evidence="3" id="KW-1185">Reference proteome</keyword>
<organism evidence="2 3">
    <name type="scientific">Odynerus spinipes</name>
    <dbReference type="NCBI Taxonomy" id="1348599"/>
    <lineage>
        <taxon>Eukaryota</taxon>
        <taxon>Metazoa</taxon>
        <taxon>Ecdysozoa</taxon>
        <taxon>Arthropoda</taxon>
        <taxon>Hexapoda</taxon>
        <taxon>Insecta</taxon>
        <taxon>Pterygota</taxon>
        <taxon>Neoptera</taxon>
        <taxon>Endopterygota</taxon>
        <taxon>Hymenoptera</taxon>
        <taxon>Apocrita</taxon>
        <taxon>Aculeata</taxon>
        <taxon>Vespoidea</taxon>
        <taxon>Vespidae</taxon>
        <taxon>Eumeninae</taxon>
        <taxon>Odynerus</taxon>
    </lineage>
</organism>
<feature type="region of interest" description="Disordered" evidence="1">
    <location>
        <begin position="21"/>
        <end position="45"/>
    </location>
</feature>
<protein>
    <submittedName>
        <fullName evidence="2">Uncharacterized protein</fullName>
    </submittedName>
</protein>
<dbReference type="EMBL" id="JAIFRP010000380">
    <property type="protein sequence ID" value="KAK2578361.1"/>
    <property type="molecule type" value="Genomic_DNA"/>
</dbReference>
<gene>
    <name evidence="2" type="ORF">KPH14_012772</name>
</gene>
<name>A0AAD9RG16_9HYME</name>